<protein>
    <submittedName>
        <fullName evidence="2">Uncharacterized protein</fullName>
    </submittedName>
</protein>
<comment type="caution">
    <text evidence="2">The sequence shown here is derived from an EMBL/GenBank/DDBJ whole genome shotgun (WGS) entry which is preliminary data.</text>
</comment>
<evidence type="ECO:0000313" key="3">
    <source>
        <dbReference type="Proteomes" id="UP001199054"/>
    </source>
</evidence>
<evidence type="ECO:0000256" key="1">
    <source>
        <dbReference type="SAM" id="MobiDB-lite"/>
    </source>
</evidence>
<dbReference type="Proteomes" id="UP001199054">
    <property type="component" value="Unassembled WGS sequence"/>
</dbReference>
<sequence>MHIDGAGQRQRGHVLLIAGDAAVRRRAVQVAPSANLAALAVVPPELLLGSTIPSDTTYLDGARDPNTVLMRLRAAAATPGPLLVYLSGRLTVDRRGRQLHLALAGTTSSSVRYTALPWDWLTTELRGRPAALTTVVLDLAADKAAWPVLQQHGTAPLVPPAEVYGVVVPPAFAGGGEAVSTYTRHWIDELRRMPSRPANAQLHAFAVGSAALPPGALVLPSTRELAASPAGVPAGFGGYGAAGSGAGQGAEAAYGAPHAAGAAHAPSAAPDPDVGGARSPHPHHEPAHGTAADGTAAHGTAVGGTAADGRPGDEPPGADRADTAALATLADPPLPPLPPLPPDAGPGTDPRPHIHALATSGKHPEAADLARSWEEYAIQTCGRTSPEATHWREIRADLARMAGDHRQATRLWISAGRTRLARQPSDATEVLAAAAGALYCWTQVSDTDDAAEAGPDLLSLLQALPTLDPDLLTRVERRLEVLQRTAS</sequence>
<name>A0ABS8BAR7_9ACTN</name>
<keyword evidence="3" id="KW-1185">Reference proteome</keyword>
<proteinExistence type="predicted"/>
<reference evidence="2 3" key="1">
    <citation type="submission" date="2021-10" db="EMBL/GenBank/DDBJ databases">
        <title>Streptomyces sp. strain SMC 277, a novel streptomycete isolated from soil.</title>
        <authorList>
            <person name="Chanama M."/>
        </authorList>
    </citation>
    <scope>NUCLEOTIDE SEQUENCE [LARGE SCALE GENOMIC DNA]</scope>
    <source>
        <strain evidence="2 3">SMC 277</strain>
    </source>
</reference>
<feature type="compositionally biased region" description="Low complexity" evidence="1">
    <location>
        <begin position="288"/>
        <end position="309"/>
    </location>
</feature>
<feature type="compositionally biased region" description="Low complexity" evidence="1">
    <location>
        <begin position="257"/>
        <end position="270"/>
    </location>
</feature>
<dbReference type="EMBL" id="JAJAUY010000087">
    <property type="protein sequence ID" value="MCB5181715.1"/>
    <property type="molecule type" value="Genomic_DNA"/>
</dbReference>
<organism evidence="2 3">
    <name type="scientific">Streptomyces antimicrobicus</name>
    <dbReference type="NCBI Taxonomy" id="2883108"/>
    <lineage>
        <taxon>Bacteria</taxon>
        <taxon>Bacillati</taxon>
        <taxon>Actinomycetota</taxon>
        <taxon>Actinomycetes</taxon>
        <taxon>Kitasatosporales</taxon>
        <taxon>Streptomycetaceae</taxon>
        <taxon>Streptomyces</taxon>
    </lineage>
</organism>
<feature type="compositionally biased region" description="Basic and acidic residues" evidence="1">
    <location>
        <begin position="310"/>
        <end position="322"/>
    </location>
</feature>
<evidence type="ECO:0000313" key="2">
    <source>
        <dbReference type="EMBL" id="MCB5181715.1"/>
    </source>
</evidence>
<feature type="region of interest" description="Disordered" evidence="1">
    <location>
        <begin position="257"/>
        <end position="365"/>
    </location>
</feature>
<gene>
    <name evidence="2" type="ORF">LG632_20315</name>
</gene>
<dbReference type="RefSeq" id="WP_226728803.1">
    <property type="nucleotide sequence ID" value="NZ_JAJAUY010000087.1"/>
</dbReference>
<feature type="compositionally biased region" description="Pro residues" evidence="1">
    <location>
        <begin position="332"/>
        <end position="344"/>
    </location>
</feature>
<accession>A0ABS8BAR7</accession>